<organism evidence="3 5">
    <name type="scientific">Bifidobacterium longum subsp. longum</name>
    <dbReference type="NCBI Taxonomy" id="1679"/>
    <lineage>
        <taxon>Bacteria</taxon>
        <taxon>Bacillati</taxon>
        <taxon>Actinomycetota</taxon>
        <taxon>Actinomycetes</taxon>
        <taxon>Bifidobacteriales</taxon>
        <taxon>Bifidobacteriaceae</taxon>
        <taxon>Bifidobacterium</taxon>
    </lineage>
</organism>
<evidence type="ECO:0000313" key="3">
    <source>
        <dbReference type="EMBL" id="TCF32761.1"/>
    </source>
</evidence>
<reference evidence="4 5" key="1">
    <citation type="journal article" date="2018" name="Sci. Rep.">
        <title>Genomic diversity and distribution of Bifidobacterium longum subsp. longum across the human lifespan.</title>
        <authorList>
            <person name="Odamaki T."/>
            <person name="Bottacini F."/>
            <person name="Kato K."/>
            <person name="Mitsuyama E."/>
            <person name="Yoshida K."/>
            <person name="Horigome A."/>
            <person name="Xiao J.Z."/>
            <person name="van Sinderen D."/>
        </authorList>
    </citation>
    <scope>NUCLEOTIDE SEQUENCE [LARGE SCALE GENOMIC DNA]</scope>
    <source>
        <strain evidence="2 4">MCC10043</strain>
        <strain evidence="3 5">MCC10096</strain>
    </source>
</reference>
<evidence type="ECO:0000313" key="1">
    <source>
        <dbReference type="EMBL" id="GHM73624.1"/>
    </source>
</evidence>
<sequence length="225" mass="24827">MGLIQADFGDVERRSTSNSADEAFQRIFGFPSSVIRESAWRALRVATGTDGVHSQLSAAGSKFYHEFVSEVRAFIDTVDEWSANCSDDNKTSPRAYRSDGLTLAFAQGSPATGNINKELHLKKVPGTVTLLELQEKAPAKQRELSFDALTSMVPARPQMWLVVYYREADLVRLEVSLPAGVDSNGKIIGWDKRLMLDEVNLTDQFVEARNDERGEDGVAVAISAR</sequence>
<dbReference type="RefSeq" id="WP_223616836.1">
    <property type="nucleotide sequence ID" value="NZ_BNHC01000029.1"/>
</dbReference>
<dbReference type="EMBL" id="SHSP01000007">
    <property type="protein sequence ID" value="TCF32761.1"/>
    <property type="molecule type" value="Genomic_DNA"/>
</dbReference>
<evidence type="ECO:0000313" key="4">
    <source>
        <dbReference type="Proteomes" id="UP000292260"/>
    </source>
</evidence>
<dbReference type="AlphaFoldDB" id="A0A4R0UJK6"/>
<dbReference type="EMBL" id="BNHC01000029">
    <property type="protein sequence ID" value="GHM73624.1"/>
    <property type="molecule type" value="Genomic_DNA"/>
</dbReference>
<accession>A0A4R0UJK6</accession>
<name>A0A4R0UJK6_BIFLL</name>
<reference evidence="3" key="2">
    <citation type="submission" date="2019-02" db="EMBL/GenBank/DDBJ databases">
        <authorList>
            <person name="Odamaki T."/>
        </authorList>
    </citation>
    <scope>NUCLEOTIDE SEQUENCE</scope>
    <source>
        <strain evidence="2">MCC10043</strain>
        <strain evidence="3">MCC10096</strain>
    </source>
</reference>
<protein>
    <submittedName>
        <fullName evidence="3">Uncharacterized protein</fullName>
    </submittedName>
</protein>
<dbReference type="EMBL" id="SHQU01000017">
    <property type="protein sequence ID" value="TCE41326.1"/>
    <property type="molecule type" value="Genomic_DNA"/>
</dbReference>
<dbReference type="Proteomes" id="UP000663812">
    <property type="component" value="Unassembled WGS sequence"/>
</dbReference>
<gene>
    <name evidence="1" type="ORF">MCC00316_19140</name>
    <name evidence="2" type="ORF">MCC10043_0841</name>
    <name evidence="3" type="ORF">MCC10096_0871</name>
</gene>
<evidence type="ECO:0000313" key="5">
    <source>
        <dbReference type="Proteomes" id="UP000292932"/>
    </source>
</evidence>
<dbReference type="Proteomes" id="UP000292932">
    <property type="component" value="Unassembled WGS sequence"/>
</dbReference>
<proteinExistence type="predicted"/>
<dbReference type="Proteomes" id="UP000292260">
    <property type="component" value="Unassembled WGS sequence"/>
</dbReference>
<evidence type="ECO:0000313" key="2">
    <source>
        <dbReference type="EMBL" id="TCE41326.1"/>
    </source>
</evidence>
<comment type="caution">
    <text evidence="3">The sequence shown here is derived from an EMBL/GenBank/DDBJ whole genome shotgun (WGS) entry which is preliminary data.</text>
</comment>
<reference evidence="1" key="3">
    <citation type="journal article" date="2021" name="Appl. Environ. Microbiol.">
        <title>Novel 3-O-alpha-d-Galactosyl-alpha-l-Arabinofuranosidase for the Assimilation of Gum Arabic Arabinogalactan Protein in Bifidobacterium longum subsp. longum.</title>
        <authorList>
            <person name="Sasaki Y."/>
            <person name="Horigome A."/>
            <person name="Odamaki T."/>
            <person name="Xiao J.Z."/>
            <person name="Ishiwata A."/>
            <person name="Ito Y."/>
            <person name="Kitahara K."/>
            <person name="Fujita K."/>
        </authorList>
    </citation>
    <scope>NUCLEOTIDE SEQUENCE</scope>
    <source>
        <strain evidence="1">MCC00316</strain>
    </source>
</reference>